<accession>A0AAE1UPV3</accession>
<dbReference type="AlphaFoldDB" id="A0AAE1UPV3"/>
<evidence type="ECO:0000313" key="3">
    <source>
        <dbReference type="Proteomes" id="UP001292094"/>
    </source>
</evidence>
<proteinExistence type="predicted"/>
<keyword evidence="3" id="KW-1185">Reference proteome</keyword>
<organism evidence="2 3">
    <name type="scientific">Petrolisthes manimaculis</name>
    <dbReference type="NCBI Taxonomy" id="1843537"/>
    <lineage>
        <taxon>Eukaryota</taxon>
        <taxon>Metazoa</taxon>
        <taxon>Ecdysozoa</taxon>
        <taxon>Arthropoda</taxon>
        <taxon>Crustacea</taxon>
        <taxon>Multicrustacea</taxon>
        <taxon>Malacostraca</taxon>
        <taxon>Eumalacostraca</taxon>
        <taxon>Eucarida</taxon>
        <taxon>Decapoda</taxon>
        <taxon>Pleocyemata</taxon>
        <taxon>Anomura</taxon>
        <taxon>Galatheoidea</taxon>
        <taxon>Porcellanidae</taxon>
        <taxon>Petrolisthes</taxon>
    </lineage>
</organism>
<evidence type="ECO:0000313" key="2">
    <source>
        <dbReference type="EMBL" id="KAK4328671.1"/>
    </source>
</evidence>
<sequence length="81" mass="9545">MQKLWTDFHSSIPTAGRSRDNMSGYIAEFMFKRKYPSHIHRTHEFLRIVAQIYPPEPWTGDKEAAPLSSAENKKKKQKIKR</sequence>
<evidence type="ECO:0000256" key="1">
    <source>
        <dbReference type="SAM" id="MobiDB-lite"/>
    </source>
</evidence>
<reference evidence="2" key="1">
    <citation type="submission" date="2023-11" db="EMBL/GenBank/DDBJ databases">
        <title>Genome assemblies of two species of porcelain crab, Petrolisthes cinctipes and Petrolisthes manimaculis (Anomura: Porcellanidae).</title>
        <authorList>
            <person name="Angst P."/>
        </authorList>
    </citation>
    <scope>NUCLEOTIDE SEQUENCE</scope>
    <source>
        <strain evidence="2">PB745_02</strain>
        <tissue evidence="2">Gill</tissue>
    </source>
</reference>
<feature type="region of interest" description="Disordered" evidence="1">
    <location>
        <begin position="59"/>
        <end position="81"/>
    </location>
</feature>
<gene>
    <name evidence="2" type="ORF">Pmani_000918</name>
</gene>
<dbReference type="Proteomes" id="UP001292094">
    <property type="component" value="Unassembled WGS sequence"/>
</dbReference>
<name>A0AAE1UPV3_9EUCA</name>
<dbReference type="EMBL" id="JAWZYT010000066">
    <property type="protein sequence ID" value="KAK4328671.1"/>
    <property type="molecule type" value="Genomic_DNA"/>
</dbReference>
<comment type="caution">
    <text evidence="2">The sequence shown here is derived from an EMBL/GenBank/DDBJ whole genome shotgun (WGS) entry which is preliminary data.</text>
</comment>
<protein>
    <submittedName>
        <fullName evidence="2">Uncharacterized protein</fullName>
    </submittedName>
</protein>